<keyword evidence="2" id="KW-1185">Reference proteome</keyword>
<reference evidence="1 2" key="1">
    <citation type="journal article" date="2022" name="Genome Biol. Evol.">
        <title>The Spruce Budworm Genome: Reconstructing the Evolutionary History of Antifreeze Proteins.</title>
        <authorList>
            <person name="Beliveau C."/>
            <person name="Gagne P."/>
            <person name="Picq S."/>
            <person name="Vernygora O."/>
            <person name="Keeling C.I."/>
            <person name="Pinkney K."/>
            <person name="Doucet D."/>
            <person name="Wen F."/>
            <person name="Johnston J.S."/>
            <person name="Maaroufi H."/>
            <person name="Boyle B."/>
            <person name="Laroche J."/>
            <person name="Dewar K."/>
            <person name="Juretic N."/>
            <person name="Blackburn G."/>
            <person name="Nisole A."/>
            <person name="Brunet B."/>
            <person name="Brandao M."/>
            <person name="Lumley L."/>
            <person name="Duan J."/>
            <person name="Quan G."/>
            <person name="Lucarotti C.J."/>
            <person name="Roe A.D."/>
            <person name="Sperling F.A.H."/>
            <person name="Levesque R.C."/>
            <person name="Cusson M."/>
        </authorList>
    </citation>
    <scope>NUCLEOTIDE SEQUENCE [LARGE SCALE GENOMIC DNA]</scope>
    <source>
        <strain evidence="1">Glfc:IPQL:Cfum</strain>
    </source>
</reference>
<comment type="caution">
    <text evidence="1">The sequence shown here is derived from an EMBL/GenBank/DDBJ whole genome shotgun (WGS) entry which is preliminary data.</text>
</comment>
<dbReference type="Proteomes" id="UP001064048">
    <property type="component" value="Chromosome 27"/>
</dbReference>
<name>A0ACC0KZV3_CHOFU</name>
<gene>
    <name evidence="1" type="ORF">MSG28_015243</name>
</gene>
<protein>
    <submittedName>
        <fullName evidence="1">Uncharacterized protein</fullName>
    </submittedName>
</protein>
<accession>A0ACC0KZV3</accession>
<evidence type="ECO:0000313" key="2">
    <source>
        <dbReference type="Proteomes" id="UP001064048"/>
    </source>
</evidence>
<sequence>MSVILHGVQQRLQERGARMVRLGLGGAEAGAAKSVLSGARATMSTGRSAMLVVAVIIAALAPLETPNSQHGVCEWILTLYYLVILQPGHLDILRL</sequence>
<dbReference type="EMBL" id="CM046127">
    <property type="protein sequence ID" value="KAI8441711.1"/>
    <property type="molecule type" value="Genomic_DNA"/>
</dbReference>
<organism evidence="1 2">
    <name type="scientific">Choristoneura fumiferana</name>
    <name type="common">Spruce budworm moth</name>
    <name type="synonym">Archips fumiferana</name>
    <dbReference type="NCBI Taxonomy" id="7141"/>
    <lineage>
        <taxon>Eukaryota</taxon>
        <taxon>Metazoa</taxon>
        <taxon>Ecdysozoa</taxon>
        <taxon>Arthropoda</taxon>
        <taxon>Hexapoda</taxon>
        <taxon>Insecta</taxon>
        <taxon>Pterygota</taxon>
        <taxon>Neoptera</taxon>
        <taxon>Endopterygota</taxon>
        <taxon>Lepidoptera</taxon>
        <taxon>Glossata</taxon>
        <taxon>Ditrysia</taxon>
        <taxon>Tortricoidea</taxon>
        <taxon>Tortricidae</taxon>
        <taxon>Tortricinae</taxon>
        <taxon>Choristoneura</taxon>
    </lineage>
</organism>
<proteinExistence type="predicted"/>
<evidence type="ECO:0000313" key="1">
    <source>
        <dbReference type="EMBL" id="KAI8441711.1"/>
    </source>
</evidence>